<dbReference type="STRING" id="270498.CHK_1861"/>
<dbReference type="FunFam" id="3.40.50.720:FF:000084">
    <property type="entry name" value="Short-chain dehydrogenase reductase"/>
    <property type="match status" value="1"/>
</dbReference>
<dbReference type="SUPFAM" id="SSF51735">
    <property type="entry name" value="NAD(P)-binding Rossmann-fold domains"/>
    <property type="match status" value="1"/>
</dbReference>
<dbReference type="CDD" id="cd05233">
    <property type="entry name" value="SDR_c"/>
    <property type="match status" value="1"/>
</dbReference>
<keyword evidence="2 4" id="KW-0560">Oxidoreductase</keyword>
<dbReference type="RefSeq" id="WP_046443723.1">
    <property type="nucleotide sequence ID" value="NZ_JAXDTA010000038.1"/>
</dbReference>
<dbReference type="Proteomes" id="UP000034076">
    <property type="component" value="Unassembled WGS sequence"/>
</dbReference>
<sequence length="260" mass="27790">MTLEGKVAVVTGAARPESIGQGIALRLGMEGANVICCDLREADETVAAIKEAGGNAIGFQGDITKWENCKGVIDFAVEKYGRIDILVNCAGVSSRLPIEEEPLENWDFIMDINLRAVWMMCRAAIPEMRKNEFGRIVNIASEAGVLGWTRHAVYGASKGGVVSLTRCLAMETCHDGITVNTVNPMTIPTRLFLDQGNPLVGKNLDDSLDAIPMGTLSTPADIAGAVNFFVGPDAGYVTGQYLNIDGGYSAGKAYDKKVEK</sequence>
<dbReference type="PROSITE" id="PS00061">
    <property type="entry name" value="ADH_SHORT"/>
    <property type="match status" value="1"/>
</dbReference>
<evidence type="ECO:0000313" key="5">
    <source>
        <dbReference type="Proteomes" id="UP000034076"/>
    </source>
</evidence>
<keyword evidence="3" id="KW-0443">Lipid metabolism</keyword>
<dbReference type="AlphaFoldDB" id="A0A0M2NJG1"/>
<comment type="caution">
    <text evidence="4">The sequence shown here is derived from an EMBL/GenBank/DDBJ whole genome shotgun (WGS) entry which is preliminary data.</text>
</comment>
<evidence type="ECO:0000256" key="2">
    <source>
        <dbReference type="ARBA" id="ARBA00023002"/>
    </source>
</evidence>
<dbReference type="InterPro" id="IPR002347">
    <property type="entry name" value="SDR_fam"/>
</dbReference>
<dbReference type="PANTHER" id="PTHR42879:SF2">
    <property type="entry name" value="3-OXOACYL-[ACYL-CARRIER-PROTEIN] REDUCTASE FABG"/>
    <property type="match status" value="1"/>
</dbReference>
<evidence type="ECO:0000313" key="4">
    <source>
        <dbReference type="EMBL" id="KKI50567.1"/>
    </source>
</evidence>
<dbReference type="InterPro" id="IPR050259">
    <property type="entry name" value="SDR"/>
</dbReference>
<evidence type="ECO:0000256" key="1">
    <source>
        <dbReference type="ARBA" id="ARBA00006484"/>
    </source>
</evidence>
<accession>A0A0M2NJG1</accession>
<dbReference type="EC" id="1.1.1.100" evidence="4"/>
<dbReference type="InterPro" id="IPR020904">
    <property type="entry name" value="Sc_DH/Rdtase_CS"/>
</dbReference>
<evidence type="ECO:0000256" key="3">
    <source>
        <dbReference type="ARBA" id="ARBA00023221"/>
    </source>
</evidence>
<protein>
    <submittedName>
        <fullName evidence="4">3-oxoacyl-[acyl-carrier protein] reductase</fullName>
        <ecNumber evidence="4">1.1.1.100</ecNumber>
    </submittedName>
</protein>
<dbReference type="Pfam" id="PF13561">
    <property type="entry name" value="adh_short_C2"/>
    <property type="match status" value="1"/>
</dbReference>
<dbReference type="GO" id="GO:0004316">
    <property type="term" value="F:3-oxoacyl-[acyl-carrier-protein] reductase (NADPH) activity"/>
    <property type="evidence" value="ECO:0007669"/>
    <property type="project" value="UniProtKB-EC"/>
</dbReference>
<reference evidence="4 5" key="1">
    <citation type="submission" date="2015-04" db="EMBL/GenBank/DDBJ databases">
        <title>Draft genome sequence of bacteremic isolate Catabacter hongkongensis type strain HKU16T.</title>
        <authorList>
            <person name="Lau S.K."/>
            <person name="Teng J.L."/>
            <person name="Huang Y."/>
            <person name="Curreem S.O."/>
            <person name="Tsui S.K."/>
            <person name="Woo P.C."/>
        </authorList>
    </citation>
    <scope>NUCLEOTIDE SEQUENCE [LARGE SCALE GENOMIC DNA]</scope>
    <source>
        <strain evidence="4 5">HKU16</strain>
    </source>
</reference>
<dbReference type="InterPro" id="IPR036291">
    <property type="entry name" value="NAD(P)-bd_dom_sf"/>
</dbReference>
<dbReference type="GO" id="GO:0008206">
    <property type="term" value="P:bile acid metabolic process"/>
    <property type="evidence" value="ECO:0007669"/>
    <property type="project" value="UniProtKB-ARBA"/>
</dbReference>
<comment type="similarity">
    <text evidence="1">Belongs to the short-chain dehydrogenases/reductases (SDR) family.</text>
</comment>
<dbReference type="EMBL" id="LAYJ01000103">
    <property type="protein sequence ID" value="KKI50567.1"/>
    <property type="molecule type" value="Genomic_DNA"/>
</dbReference>
<dbReference type="PANTHER" id="PTHR42879">
    <property type="entry name" value="3-OXOACYL-(ACYL-CARRIER-PROTEIN) REDUCTASE"/>
    <property type="match status" value="1"/>
</dbReference>
<dbReference type="Gene3D" id="3.40.50.720">
    <property type="entry name" value="NAD(P)-binding Rossmann-like Domain"/>
    <property type="match status" value="1"/>
</dbReference>
<proteinExistence type="inferred from homology"/>
<keyword evidence="3" id="KW-0753">Steroid metabolism</keyword>
<dbReference type="PRINTS" id="PR00081">
    <property type="entry name" value="GDHRDH"/>
</dbReference>
<dbReference type="PRINTS" id="PR00080">
    <property type="entry name" value="SDRFAMILY"/>
</dbReference>
<gene>
    <name evidence="4" type="ORF">CHK_1861</name>
</gene>
<organism evidence="4 5">
    <name type="scientific">Christensenella hongkongensis</name>
    <dbReference type="NCBI Taxonomy" id="270498"/>
    <lineage>
        <taxon>Bacteria</taxon>
        <taxon>Bacillati</taxon>
        <taxon>Bacillota</taxon>
        <taxon>Clostridia</taxon>
        <taxon>Christensenellales</taxon>
        <taxon>Christensenellaceae</taxon>
        <taxon>Christensenella</taxon>
    </lineage>
</organism>
<name>A0A0M2NJG1_9FIRM</name>
<dbReference type="OrthoDB" id="9803333at2"/>
<keyword evidence="5" id="KW-1185">Reference proteome</keyword>